<feature type="transmembrane region" description="Helical" evidence="6">
    <location>
        <begin position="301"/>
        <end position="319"/>
    </location>
</feature>
<accession>A0A2U9TE76</accession>
<feature type="transmembrane region" description="Helical" evidence="6">
    <location>
        <begin position="246"/>
        <end position="266"/>
    </location>
</feature>
<dbReference type="AlphaFoldDB" id="A0A2U9TE76"/>
<keyword evidence="4 6" id="KW-1133">Transmembrane helix</keyword>
<dbReference type="Gene3D" id="1.10.3730.20">
    <property type="match status" value="1"/>
</dbReference>
<feature type="domain" description="EamA" evidence="7">
    <location>
        <begin position="187"/>
        <end position="318"/>
    </location>
</feature>
<evidence type="ECO:0000256" key="3">
    <source>
        <dbReference type="ARBA" id="ARBA00022692"/>
    </source>
</evidence>
<feature type="transmembrane region" description="Helical" evidence="6">
    <location>
        <begin position="278"/>
        <end position="295"/>
    </location>
</feature>
<keyword evidence="3 6" id="KW-0812">Transmembrane</keyword>
<feature type="transmembrane region" description="Helical" evidence="6">
    <location>
        <begin position="107"/>
        <end position="126"/>
    </location>
</feature>
<comment type="subcellular location">
    <subcellularLocation>
        <location evidence="1">Membrane</location>
        <topology evidence="1">Multi-pass membrane protein</topology>
    </subcellularLocation>
</comment>
<gene>
    <name evidence="8" type="ORF">C9I47_2216</name>
</gene>
<dbReference type="PANTHER" id="PTHR32322:SF2">
    <property type="entry name" value="EAMA DOMAIN-CONTAINING PROTEIN"/>
    <property type="match status" value="1"/>
</dbReference>
<dbReference type="Proteomes" id="UP000249447">
    <property type="component" value="Chromosome"/>
</dbReference>
<evidence type="ECO:0000256" key="2">
    <source>
        <dbReference type="ARBA" id="ARBA00007362"/>
    </source>
</evidence>
<dbReference type="InterPro" id="IPR050638">
    <property type="entry name" value="AA-Vitamin_Transporters"/>
</dbReference>
<organism evidence="8 9">
    <name type="scientific">Marilutibacter maris</name>
    <dbReference type="NCBI Taxonomy" id="1605891"/>
    <lineage>
        <taxon>Bacteria</taxon>
        <taxon>Pseudomonadati</taxon>
        <taxon>Pseudomonadota</taxon>
        <taxon>Gammaproteobacteria</taxon>
        <taxon>Lysobacterales</taxon>
        <taxon>Lysobacteraceae</taxon>
        <taxon>Marilutibacter</taxon>
    </lineage>
</organism>
<dbReference type="PANTHER" id="PTHR32322">
    <property type="entry name" value="INNER MEMBRANE TRANSPORTER"/>
    <property type="match status" value="1"/>
</dbReference>
<dbReference type="InterPro" id="IPR000620">
    <property type="entry name" value="EamA_dom"/>
</dbReference>
<name>A0A2U9TE76_9GAMM</name>
<dbReference type="EMBL" id="CP029843">
    <property type="protein sequence ID" value="AWV07899.1"/>
    <property type="molecule type" value="Genomic_DNA"/>
</dbReference>
<dbReference type="GO" id="GO:0016020">
    <property type="term" value="C:membrane"/>
    <property type="evidence" value="ECO:0007669"/>
    <property type="project" value="UniProtKB-SubCell"/>
</dbReference>
<evidence type="ECO:0000256" key="1">
    <source>
        <dbReference type="ARBA" id="ARBA00004141"/>
    </source>
</evidence>
<feature type="transmembrane region" description="Helical" evidence="6">
    <location>
        <begin position="213"/>
        <end position="234"/>
    </location>
</feature>
<evidence type="ECO:0000313" key="8">
    <source>
        <dbReference type="EMBL" id="AWV07899.1"/>
    </source>
</evidence>
<feature type="transmembrane region" description="Helical" evidence="6">
    <location>
        <begin position="187"/>
        <end position="206"/>
    </location>
</feature>
<evidence type="ECO:0000313" key="9">
    <source>
        <dbReference type="Proteomes" id="UP000249447"/>
    </source>
</evidence>
<evidence type="ECO:0000256" key="4">
    <source>
        <dbReference type="ARBA" id="ARBA00022989"/>
    </source>
</evidence>
<sequence>MVESHESDSLLMTSPNAAACSAPVTAAPPVDAGRPLPDVRARDWMTPLELCLLGAIWGASFLFMRVAAPDFGAFALVEVRLALGALVLMPFLWRARSQFPPRLWPRLAGISLINSAVPFVLFAWAAQRAPAGIGAISNAMTVLFTALIGFMFFGEKIGSRRAIALCAGFAGVVVLASGKVAGASIGWAVAAGAGAAFLYGIGINLVRRHLTGLPPAAVAAATLGCAALLVSPLAASQWPDASVPPLSWLCAALLGVLCTGIAFVMYYRLIARVGASRASTVTYLVPVFGVAWAWWLLGEPLTLTMGVAGAIILASVAFSQGGKRP</sequence>
<protein>
    <submittedName>
        <fullName evidence="8">Drug/metabolite transporter permease</fullName>
    </submittedName>
</protein>
<feature type="transmembrane region" description="Helical" evidence="6">
    <location>
        <begin position="132"/>
        <end position="153"/>
    </location>
</feature>
<feature type="transmembrane region" description="Helical" evidence="6">
    <location>
        <begin position="74"/>
        <end position="95"/>
    </location>
</feature>
<dbReference type="InterPro" id="IPR037185">
    <property type="entry name" value="EmrE-like"/>
</dbReference>
<dbReference type="Pfam" id="PF00892">
    <property type="entry name" value="EamA"/>
    <property type="match status" value="2"/>
</dbReference>
<evidence type="ECO:0000256" key="5">
    <source>
        <dbReference type="ARBA" id="ARBA00023136"/>
    </source>
</evidence>
<feature type="domain" description="EamA" evidence="7">
    <location>
        <begin position="51"/>
        <end position="175"/>
    </location>
</feature>
<keyword evidence="5 6" id="KW-0472">Membrane</keyword>
<evidence type="ECO:0000256" key="6">
    <source>
        <dbReference type="SAM" id="Phobius"/>
    </source>
</evidence>
<dbReference type="KEGG" id="lmb:C9I47_2216"/>
<feature type="transmembrane region" description="Helical" evidence="6">
    <location>
        <begin position="50"/>
        <end position="68"/>
    </location>
</feature>
<reference evidence="8 9" key="1">
    <citation type="submission" date="2018-05" db="EMBL/GenBank/DDBJ databases">
        <title>The complete genome of Lysobacter maris HZ9B, a marine bacterium antagonistic against terrestrial plant pathogens.</title>
        <authorList>
            <person name="Zhang X.-Q."/>
        </authorList>
    </citation>
    <scope>NUCLEOTIDE SEQUENCE [LARGE SCALE GENOMIC DNA]</scope>
    <source>
        <strain evidence="8 9">HZ9B</strain>
    </source>
</reference>
<proteinExistence type="inferred from homology"/>
<comment type="similarity">
    <text evidence="2">Belongs to the EamA transporter family.</text>
</comment>
<evidence type="ECO:0000259" key="7">
    <source>
        <dbReference type="Pfam" id="PF00892"/>
    </source>
</evidence>
<keyword evidence="9" id="KW-1185">Reference proteome</keyword>
<dbReference type="SUPFAM" id="SSF103481">
    <property type="entry name" value="Multidrug resistance efflux transporter EmrE"/>
    <property type="match status" value="2"/>
</dbReference>